<keyword evidence="3" id="KW-1185">Reference proteome</keyword>
<evidence type="ECO:0000313" key="2">
    <source>
        <dbReference type="EMBL" id="SFH34752.1"/>
    </source>
</evidence>
<reference evidence="2 3" key="1">
    <citation type="submission" date="2016-10" db="EMBL/GenBank/DDBJ databases">
        <authorList>
            <person name="de Groot N.N."/>
        </authorList>
    </citation>
    <scope>NUCLEOTIDE SEQUENCE [LARGE SCALE GENOMIC DNA]</scope>
    <source>
        <strain evidence="2 3">DSM 18684</strain>
    </source>
</reference>
<accession>A0A1I2ZA53</accession>
<dbReference type="OrthoDB" id="773145at2"/>
<protein>
    <submittedName>
        <fullName evidence="2">Uncharacterized protein</fullName>
    </submittedName>
</protein>
<dbReference type="STRING" id="414048.SAMN04489864_109103"/>
<gene>
    <name evidence="2" type="ORF">SAMN04489864_109103</name>
</gene>
<dbReference type="Proteomes" id="UP000199666">
    <property type="component" value="Unassembled WGS sequence"/>
</dbReference>
<keyword evidence="1" id="KW-1133">Transmembrane helix</keyword>
<feature type="transmembrane region" description="Helical" evidence="1">
    <location>
        <begin position="6"/>
        <end position="26"/>
    </location>
</feature>
<sequence length="151" mass="17576">MEQKTIWMPYLQIGAIFSILLLFNACKKGKTEYERSPVFHIINATSHQINFDAYPNTYNIKANSSITIEENQVVEGKENNSFNYSSPYKKYDNSPTTIRFDQIKCLVMQTESSEHSITNINSFIAENIDRYNYKFTYTFTEADYNRAVTCP</sequence>
<dbReference type="RefSeq" id="WP_143095967.1">
    <property type="nucleotide sequence ID" value="NZ_FOPP01000009.1"/>
</dbReference>
<keyword evidence="1" id="KW-0812">Transmembrane</keyword>
<dbReference type="AlphaFoldDB" id="A0A1I2ZA53"/>
<dbReference type="EMBL" id="FOPP01000009">
    <property type="protein sequence ID" value="SFH34752.1"/>
    <property type="molecule type" value="Genomic_DNA"/>
</dbReference>
<name>A0A1I2ZA53_9SPHI</name>
<proteinExistence type="predicted"/>
<keyword evidence="1" id="KW-0472">Membrane</keyword>
<evidence type="ECO:0000256" key="1">
    <source>
        <dbReference type="SAM" id="Phobius"/>
    </source>
</evidence>
<evidence type="ECO:0000313" key="3">
    <source>
        <dbReference type="Proteomes" id="UP000199666"/>
    </source>
</evidence>
<organism evidence="2 3">
    <name type="scientific">Pedobacter insulae</name>
    <dbReference type="NCBI Taxonomy" id="414048"/>
    <lineage>
        <taxon>Bacteria</taxon>
        <taxon>Pseudomonadati</taxon>
        <taxon>Bacteroidota</taxon>
        <taxon>Sphingobacteriia</taxon>
        <taxon>Sphingobacteriales</taxon>
        <taxon>Sphingobacteriaceae</taxon>
        <taxon>Pedobacter</taxon>
    </lineage>
</organism>